<dbReference type="PANTHER" id="PTHR15071">
    <property type="entry name" value="MANNOSE-6-PHOSPHATE RECEPTOR FAMILY MEMBER"/>
    <property type="match status" value="1"/>
</dbReference>
<keyword evidence="5 6" id="KW-0472">Membrane</keyword>
<keyword evidence="4 6" id="KW-1133">Transmembrane helix</keyword>
<dbReference type="Proteomes" id="UP000238479">
    <property type="component" value="Chromosome 1"/>
</dbReference>
<keyword evidence="2 6" id="KW-0812">Transmembrane</keyword>
<evidence type="ECO:0000256" key="7">
    <source>
        <dbReference type="SAM" id="SignalP"/>
    </source>
</evidence>
<feature type="chain" id="PRO_5015141994" description="Autophagy-related protein 27" evidence="7">
    <location>
        <begin position="27"/>
        <end position="285"/>
    </location>
</feature>
<dbReference type="Pfam" id="PF09451">
    <property type="entry name" value="ATG27"/>
    <property type="match status" value="1"/>
</dbReference>
<evidence type="ECO:0000313" key="8">
    <source>
        <dbReference type="EMBL" id="PRQ59515.1"/>
    </source>
</evidence>
<dbReference type="PANTHER" id="PTHR15071:SF0">
    <property type="entry name" value="MANNOSE 6-PHOSPHATE RECEPTOR-LIKE PROTEIN 1"/>
    <property type="match status" value="1"/>
</dbReference>
<feature type="signal peptide" evidence="7">
    <location>
        <begin position="1"/>
        <end position="26"/>
    </location>
</feature>
<dbReference type="InterPro" id="IPR018939">
    <property type="entry name" value="Autophagy-rel_prot_27"/>
</dbReference>
<dbReference type="EMBL" id="PDCK01000039">
    <property type="protein sequence ID" value="PRQ59515.1"/>
    <property type="molecule type" value="Genomic_DNA"/>
</dbReference>
<dbReference type="STRING" id="74649.A0A2P6SLF1"/>
<organism evidence="8 9">
    <name type="scientific">Rosa chinensis</name>
    <name type="common">China rose</name>
    <dbReference type="NCBI Taxonomy" id="74649"/>
    <lineage>
        <taxon>Eukaryota</taxon>
        <taxon>Viridiplantae</taxon>
        <taxon>Streptophyta</taxon>
        <taxon>Embryophyta</taxon>
        <taxon>Tracheophyta</taxon>
        <taxon>Spermatophyta</taxon>
        <taxon>Magnoliopsida</taxon>
        <taxon>eudicotyledons</taxon>
        <taxon>Gunneridae</taxon>
        <taxon>Pentapetalae</taxon>
        <taxon>rosids</taxon>
        <taxon>fabids</taxon>
        <taxon>Rosales</taxon>
        <taxon>Rosaceae</taxon>
        <taxon>Rosoideae</taxon>
        <taxon>Rosoideae incertae sedis</taxon>
        <taxon>Rosa</taxon>
    </lineage>
</organism>
<name>A0A2P6SLF1_ROSCH</name>
<dbReference type="AlphaFoldDB" id="A0A2P6SLF1"/>
<comment type="subcellular location">
    <subcellularLocation>
        <location evidence="1">Membrane</location>
        <topology evidence="1">Single-pass membrane protein</topology>
    </subcellularLocation>
</comment>
<reference evidence="8 9" key="1">
    <citation type="journal article" date="2018" name="Nat. Genet.">
        <title>The Rosa genome provides new insights in the design of modern roses.</title>
        <authorList>
            <person name="Bendahmane M."/>
        </authorList>
    </citation>
    <scope>NUCLEOTIDE SEQUENCE [LARGE SCALE GENOMIC DNA]</scope>
    <source>
        <strain evidence="9">cv. Old Blush</strain>
    </source>
</reference>
<evidence type="ECO:0000256" key="6">
    <source>
        <dbReference type="SAM" id="Phobius"/>
    </source>
</evidence>
<evidence type="ECO:0000256" key="2">
    <source>
        <dbReference type="ARBA" id="ARBA00022692"/>
    </source>
</evidence>
<dbReference type="OMA" id="WGWFGTF"/>
<evidence type="ECO:0000256" key="1">
    <source>
        <dbReference type="ARBA" id="ARBA00004167"/>
    </source>
</evidence>
<evidence type="ECO:0000313" key="9">
    <source>
        <dbReference type="Proteomes" id="UP000238479"/>
    </source>
</evidence>
<keyword evidence="3 7" id="KW-0732">Signal</keyword>
<sequence>MVFRGDSLKWVVVALTILHPVDPLSANCHFSFVGDYKLYDFSLDTPIPLYPHGVQSEDGFYKVVGNKTVIWFQLCDGMIFNHDPPRCVDCSDCGGPSHCGMGCSALVAKNTGGYDVCTNIGRASSMDINIIDKNNPHIGVIVKMQDFVPNNICRLKKFLTCLVHGLVSNLFILQGPYSLEKTGTCNYGTVLKHPSGCAKIVHVSGKGWGWFATFLIIVLCIFGVYLLAGAVYRYCSLGVSGIDIIPNLDFWTGLPQQAQSVSASLLHKFRGSSQGYRSSYSPVNF</sequence>
<feature type="transmembrane region" description="Helical" evidence="6">
    <location>
        <begin position="207"/>
        <end position="228"/>
    </location>
</feature>
<comment type="caution">
    <text evidence="8">The sequence shown here is derived from an EMBL/GenBank/DDBJ whole genome shotgun (WGS) entry which is preliminary data.</text>
</comment>
<keyword evidence="9" id="KW-1185">Reference proteome</keyword>
<evidence type="ECO:0000256" key="4">
    <source>
        <dbReference type="ARBA" id="ARBA00022989"/>
    </source>
</evidence>
<evidence type="ECO:0000256" key="5">
    <source>
        <dbReference type="ARBA" id="ARBA00023136"/>
    </source>
</evidence>
<dbReference type="GO" id="GO:0000139">
    <property type="term" value="C:Golgi membrane"/>
    <property type="evidence" value="ECO:0007669"/>
    <property type="project" value="UniProtKB-SubCell"/>
</dbReference>
<accession>A0A2P6SLF1</accession>
<protein>
    <recommendedName>
        <fullName evidence="10">Autophagy-related protein 27</fullName>
    </recommendedName>
</protein>
<evidence type="ECO:0000256" key="3">
    <source>
        <dbReference type="ARBA" id="ARBA00022729"/>
    </source>
</evidence>
<evidence type="ECO:0008006" key="10">
    <source>
        <dbReference type="Google" id="ProtNLM"/>
    </source>
</evidence>
<gene>
    <name evidence="8" type="ORF">RchiOBHm_Chr1g0371041</name>
</gene>
<dbReference type="Gramene" id="PRQ59515">
    <property type="protein sequence ID" value="PRQ59515"/>
    <property type="gene ID" value="RchiOBHm_Chr1g0371041"/>
</dbReference>
<proteinExistence type="predicted"/>